<evidence type="ECO:0000256" key="1">
    <source>
        <dbReference type="ARBA" id="ARBA00004123"/>
    </source>
</evidence>
<dbReference type="InterPro" id="IPR026939">
    <property type="entry name" value="ZNF706/At2g23090_sf"/>
</dbReference>
<dbReference type="PANTHER" id="PTHR21213">
    <property type="entry name" value="GEO09665P1-RELATED"/>
    <property type="match status" value="1"/>
</dbReference>
<dbReference type="AlphaFoldDB" id="A0AAD4MSQ9"/>
<evidence type="ECO:0000256" key="2">
    <source>
        <dbReference type="ARBA" id="ARBA00004496"/>
    </source>
</evidence>
<organism evidence="6 7">
    <name type="scientific">Ditylenchus destructor</name>
    <dbReference type="NCBI Taxonomy" id="166010"/>
    <lineage>
        <taxon>Eukaryota</taxon>
        <taxon>Metazoa</taxon>
        <taxon>Ecdysozoa</taxon>
        <taxon>Nematoda</taxon>
        <taxon>Chromadorea</taxon>
        <taxon>Rhabditida</taxon>
        <taxon>Tylenchina</taxon>
        <taxon>Tylenchomorpha</taxon>
        <taxon>Sphaerularioidea</taxon>
        <taxon>Anguinidae</taxon>
        <taxon>Anguininae</taxon>
        <taxon>Ditylenchus</taxon>
    </lineage>
</organism>
<evidence type="ECO:0000313" key="7">
    <source>
        <dbReference type="Proteomes" id="UP001201812"/>
    </source>
</evidence>
<feature type="region of interest" description="Disordered" evidence="5">
    <location>
        <begin position="1"/>
        <end position="32"/>
    </location>
</feature>
<dbReference type="InterPro" id="IPR045230">
    <property type="entry name" value="MBS1/2-like"/>
</dbReference>
<dbReference type="Gene3D" id="4.10.1050.10">
    <property type="entry name" value="At2g23090-like"/>
    <property type="match status" value="1"/>
</dbReference>
<dbReference type="PANTHER" id="PTHR21213:SF0">
    <property type="entry name" value="ZINC FINGER PROTEIN 706"/>
    <property type="match status" value="1"/>
</dbReference>
<proteinExistence type="predicted"/>
<dbReference type="Proteomes" id="UP001201812">
    <property type="component" value="Unassembled WGS sequence"/>
</dbReference>
<dbReference type="SUPFAM" id="SSF118359">
    <property type="entry name" value="Expressed protein At2g23090/F21P24.15"/>
    <property type="match status" value="1"/>
</dbReference>
<accession>A0AAD4MSQ9</accession>
<gene>
    <name evidence="6" type="ORF">DdX_14493</name>
</gene>
<reference evidence="6" key="1">
    <citation type="submission" date="2022-01" db="EMBL/GenBank/DDBJ databases">
        <title>Genome Sequence Resource for Two Populations of Ditylenchus destructor, the Migratory Endoparasitic Phytonematode.</title>
        <authorList>
            <person name="Zhang H."/>
            <person name="Lin R."/>
            <person name="Xie B."/>
        </authorList>
    </citation>
    <scope>NUCLEOTIDE SEQUENCE</scope>
    <source>
        <strain evidence="6">BazhouSP</strain>
    </source>
</reference>
<comment type="subcellular location">
    <subcellularLocation>
        <location evidence="2">Cytoplasm</location>
    </subcellularLocation>
    <subcellularLocation>
        <location evidence="1">Nucleus</location>
    </subcellularLocation>
</comment>
<evidence type="ECO:0000313" key="6">
    <source>
        <dbReference type="EMBL" id="KAI1704129.1"/>
    </source>
</evidence>
<dbReference type="GO" id="GO:0005634">
    <property type="term" value="C:nucleus"/>
    <property type="evidence" value="ECO:0007669"/>
    <property type="project" value="UniProtKB-SubCell"/>
</dbReference>
<evidence type="ECO:0000256" key="5">
    <source>
        <dbReference type="SAM" id="MobiDB-lite"/>
    </source>
</evidence>
<dbReference type="EMBL" id="JAKKPZ010000072">
    <property type="protein sequence ID" value="KAI1704129.1"/>
    <property type="molecule type" value="Genomic_DNA"/>
</dbReference>
<keyword evidence="7" id="KW-1185">Reference proteome</keyword>
<keyword evidence="4" id="KW-0539">Nucleus</keyword>
<comment type="caution">
    <text evidence="6">The sequence shown here is derived from an EMBL/GenBank/DDBJ whole genome shotgun (WGS) entry which is preliminary data.</text>
</comment>
<evidence type="ECO:0000256" key="4">
    <source>
        <dbReference type="ARBA" id="ARBA00023242"/>
    </source>
</evidence>
<protein>
    <submittedName>
        <fullName evidence="6">Zinc finger protein</fullName>
    </submittedName>
</protein>
<keyword evidence="3" id="KW-0963">Cytoplasm</keyword>
<name>A0AAD4MSQ9_9BILA</name>
<feature type="compositionally biased region" description="Basic and acidic residues" evidence="5">
    <location>
        <begin position="12"/>
        <end position="31"/>
    </location>
</feature>
<evidence type="ECO:0000256" key="3">
    <source>
        <dbReference type="ARBA" id="ARBA00022490"/>
    </source>
</evidence>
<sequence length="74" mass="8311">MTRGMAKQQAKAKNEKKKDAERKSQPFDHKGAAQKSLVYKCSVCMCQMVNLASYKTHFESKHPKNPLPAEITSA</sequence>
<dbReference type="GO" id="GO:0005737">
    <property type="term" value="C:cytoplasm"/>
    <property type="evidence" value="ECO:0007669"/>
    <property type="project" value="UniProtKB-SubCell"/>
</dbReference>
<feature type="compositionally biased region" description="Low complexity" evidence="5">
    <location>
        <begin position="1"/>
        <end position="11"/>
    </location>
</feature>